<accession>A0A9W7BSB9</accession>
<evidence type="ECO:0000313" key="5">
    <source>
        <dbReference type="Proteomes" id="UP001165160"/>
    </source>
</evidence>
<feature type="region of interest" description="Disordered" evidence="2">
    <location>
        <begin position="477"/>
        <end position="503"/>
    </location>
</feature>
<dbReference type="Proteomes" id="UP001165160">
    <property type="component" value="Unassembled WGS sequence"/>
</dbReference>
<dbReference type="PROSITE" id="PS52032">
    <property type="entry name" value="MARR_BRCT_CHROMO"/>
    <property type="match status" value="1"/>
</dbReference>
<dbReference type="SUPFAM" id="SSF52113">
    <property type="entry name" value="BRCT domain"/>
    <property type="match status" value="1"/>
</dbReference>
<name>A0A9W7BSB9_9STRA</name>
<organism evidence="4 5">
    <name type="scientific">Triparma verrucosa</name>
    <dbReference type="NCBI Taxonomy" id="1606542"/>
    <lineage>
        <taxon>Eukaryota</taxon>
        <taxon>Sar</taxon>
        <taxon>Stramenopiles</taxon>
        <taxon>Ochrophyta</taxon>
        <taxon>Bolidophyceae</taxon>
        <taxon>Parmales</taxon>
        <taxon>Triparmaceae</taxon>
        <taxon>Triparma</taxon>
    </lineage>
</organism>
<sequence>MSSFSSLPPPPLPSKQTTVTSTTDPFFTELLSLSPSSPVFPSIPTCVTPPSPLHPLTTYTSLLKILQSTLPPSTSQYLNPTLPWITLTTQFFRWYLINHHRRNPYCPQSSSYTSDFSGKSLEKGIRDSGGPKKALRYGRLWDIHFLGTFLKNVVDYRCKNHFKVRMPFEVLPVSDENGDVIITTQGMSKIKECESMIDYCWRKNPDLNPSIIIYIDISVEKSKAAYLKTKCGDLDFEITTEPGEATHILVDDGRDFDQGDFFEEEEPESKVVAEVKGVNYKSEFRHYSRYPSSFDCWVRDEFKSLKSRKNSSTNNIVKVTHNPTPMEANACQNLGPWIVNASWVHDSHFWTEICTECDYEISDPTILRGKIAEIYAQSQTPSVQVNSKASNKVVSTTDVKEKTINNGKEKVTVYPQFLPPPSGVPLTPADAVVSIKKPTSTGSVRMVVIEPNFTVGKGIRGGKEKDHVGTHTKWVNFEGGRIRGGGGSNSPHKPNDEGDEEVKPIANLPPWYTTEGMAPVERSIFGNNSKEYVRRREEIISRYKENGFVSPSKEGEDKIVEFLEAFGIVNNKKGGVKIGGGDEFDLPRAQVEALTASVEKHVRNSRDGSINWKIISSEVGLPEDVCAKAFLHFSDEEVKKAMQGKPVYTTNDLVEGIINSVDADVVKAAVNAALGAGADVANAKAAGVVGGVVERANRLMKEETDTCNSLVAEIGRLKGEIMVARVKRIRDVEDLLEAEREELEEERKTQYFRRAKFWLGE</sequence>
<feature type="domain" description="Chromo" evidence="3">
    <location>
        <begin position="97"/>
        <end position="373"/>
    </location>
</feature>
<evidence type="ECO:0000256" key="2">
    <source>
        <dbReference type="SAM" id="MobiDB-lite"/>
    </source>
</evidence>
<feature type="coiled-coil region" evidence="1">
    <location>
        <begin position="693"/>
        <end position="749"/>
    </location>
</feature>
<protein>
    <recommendedName>
        <fullName evidence="3">Chromo domain-containing protein</fullName>
    </recommendedName>
</protein>
<keyword evidence="1" id="KW-0175">Coiled coil</keyword>
<gene>
    <name evidence="4" type="ORF">TrVE_jg8143</name>
</gene>
<proteinExistence type="predicted"/>
<evidence type="ECO:0000313" key="4">
    <source>
        <dbReference type="EMBL" id="GMH96581.1"/>
    </source>
</evidence>
<keyword evidence="5" id="KW-1185">Reference proteome</keyword>
<dbReference type="InterPro" id="IPR036420">
    <property type="entry name" value="BRCT_dom_sf"/>
</dbReference>
<evidence type="ECO:0000256" key="1">
    <source>
        <dbReference type="SAM" id="Coils"/>
    </source>
</evidence>
<comment type="caution">
    <text evidence="4">The sequence shown here is derived from an EMBL/GenBank/DDBJ whole genome shotgun (WGS) entry which is preliminary data.</text>
</comment>
<dbReference type="InterPro" id="IPR049898">
    <property type="entry name" value="MARR_BRCT_CHROMO"/>
</dbReference>
<dbReference type="EMBL" id="BRXX01000186">
    <property type="protein sequence ID" value="GMH96581.1"/>
    <property type="molecule type" value="Genomic_DNA"/>
</dbReference>
<evidence type="ECO:0000259" key="3">
    <source>
        <dbReference type="PROSITE" id="PS52032"/>
    </source>
</evidence>
<reference evidence="5" key="1">
    <citation type="journal article" date="2023" name="Commun. Biol.">
        <title>Genome analysis of Parmales, the sister group of diatoms, reveals the evolutionary specialization of diatoms from phago-mixotrophs to photoautotrophs.</title>
        <authorList>
            <person name="Ban H."/>
            <person name="Sato S."/>
            <person name="Yoshikawa S."/>
            <person name="Yamada K."/>
            <person name="Nakamura Y."/>
            <person name="Ichinomiya M."/>
            <person name="Sato N."/>
            <person name="Blanc-Mathieu R."/>
            <person name="Endo H."/>
            <person name="Kuwata A."/>
            <person name="Ogata H."/>
        </authorList>
    </citation>
    <scope>NUCLEOTIDE SEQUENCE [LARGE SCALE GENOMIC DNA]</scope>
    <source>
        <strain evidence="5">NIES 3699</strain>
    </source>
</reference>
<dbReference type="AlphaFoldDB" id="A0A9W7BSB9"/>